<dbReference type="Proteomes" id="UP000315783">
    <property type="component" value="Unassembled WGS sequence"/>
</dbReference>
<proteinExistence type="predicted"/>
<accession>A0A545UTB7</accession>
<gene>
    <name evidence="1" type="ORF">IF1G_08599</name>
</gene>
<evidence type="ECO:0000313" key="2">
    <source>
        <dbReference type="Proteomes" id="UP000315783"/>
    </source>
</evidence>
<evidence type="ECO:0000313" key="1">
    <source>
        <dbReference type="EMBL" id="TQV92675.1"/>
    </source>
</evidence>
<reference evidence="1 2" key="1">
    <citation type="journal article" date="2019" name="Appl. Microbiol. Biotechnol.">
        <title>Genome sequence of Isaria javanica and comparative genome analysis insights into family S53 peptidase evolution in fungal entomopathogens.</title>
        <authorList>
            <person name="Lin R."/>
            <person name="Zhang X."/>
            <person name="Xin B."/>
            <person name="Zou M."/>
            <person name="Gao Y."/>
            <person name="Qin F."/>
            <person name="Hu Q."/>
            <person name="Xie B."/>
            <person name="Cheng X."/>
        </authorList>
    </citation>
    <scope>NUCLEOTIDE SEQUENCE [LARGE SCALE GENOMIC DNA]</scope>
    <source>
        <strain evidence="1 2">IJ1G</strain>
    </source>
</reference>
<dbReference type="AlphaFoldDB" id="A0A545UTB7"/>
<name>A0A545UTB7_9HYPO</name>
<comment type="caution">
    <text evidence="1">The sequence shown here is derived from an EMBL/GenBank/DDBJ whole genome shotgun (WGS) entry which is preliminary data.</text>
</comment>
<sequence length="61" mass="7056">MVREAGSREVPRGVAARMSRQTVLIIGWRWRGFAGLRDCGIKTDEYESRMERVSTDIEVDR</sequence>
<dbReference type="EMBL" id="SPUK01000014">
    <property type="protein sequence ID" value="TQV92675.1"/>
    <property type="molecule type" value="Genomic_DNA"/>
</dbReference>
<protein>
    <submittedName>
        <fullName evidence="1">Uncharacterized protein</fullName>
    </submittedName>
</protein>
<keyword evidence="2" id="KW-1185">Reference proteome</keyword>
<organism evidence="1 2">
    <name type="scientific">Cordyceps javanica</name>
    <dbReference type="NCBI Taxonomy" id="43265"/>
    <lineage>
        <taxon>Eukaryota</taxon>
        <taxon>Fungi</taxon>
        <taxon>Dikarya</taxon>
        <taxon>Ascomycota</taxon>
        <taxon>Pezizomycotina</taxon>
        <taxon>Sordariomycetes</taxon>
        <taxon>Hypocreomycetidae</taxon>
        <taxon>Hypocreales</taxon>
        <taxon>Cordycipitaceae</taxon>
        <taxon>Cordyceps</taxon>
    </lineage>
</organism>